<dbReference type="Proteomes" id="UP000023152">
    <property type="component" value="Unassembled WGS sequence"/>
</dbReference>
<dbReference type="GO" id="GO:0000220">
    <property type="term" value="C:vacuolar proton-transporting V-type ATPase, V0 domain"/>
    <property type="evidence" value="ECO:0007669"/>
    <property type="project" value="InterPro"/>
</dbReference>
<keyword evidence="7 9" id="KW-0406">Ion transport</keyword>
<keyword evidence="5 9" id="KW-0375">Hydrogen ion transport</keyword>
<feature type="region of interest" description="Disordered" evidence="10">
    <location>
        <begin position="682"/>
        <end position="703"/>
    </location>
</feature>
<dbReference type="Pfam" id="PF01496">
    <property type="entry name" value="V_ATPase_I"/>
    <property type="match status" value="1"/>
</dbReference>
<evidence type="ECO:0000256" key="8">
    <source>
        <dbReference type="ARBA" id="ARBA00023136"/>
    </source>
</evidence>
<protein>
    <recommendedName>
        <fullName evidence="9">V-type proton ATPase subunit a</fullName>
    </recommendedName>
</protein>
<keyword evidence="6 9" id="KW-1133">Transmembrane helix</keyword>
<dbReference type="PIRSF" id="PIRSF001293">
    <property type="entry name" value="ATP6V0A1"/>
    <property type="match status" value="1"/>
</dbReference>
<dbReference type="GO" id="GO:0046961">
    <property type="term" value="F:proton-transporting ATPase activity, rotational mechanism"/>
    <property type="evidence" value="ECO:0007669"/>
    <property type="project" value="InterPro"/>
</dbReference>
<evidence type="ECO:0000256" key="4">
    <source>
        <dbReference type="ARBA" id="ARBA00022692"/>
    </source>
</evidence>
<gene>
    <name evidence="11" type="ORF">RFI_06063</name>
</gene>
<dbReference type="OrthoDB" id="10264220at2759"/>
<evidence type="ECO:0000256" key="9">
    <source>
        <dbReference type="RuleBase" id="RU361189"/>
    </source>
</evidence>
<dbReference type="EMBL" id="ASPP01005157">
    <property type="protein sequence ID" value="ETO31054.1"/>
    <property type="molecule type" value="Genomic_DNA"/>
</dbReference>
<reference evidence="11 12" key="1">
    <citation type="journal article" date="2013" name="Curr. Biol.">
        <title>The Genome of the Foraminiferan Reticulomyxa filosa.</title>
        <authorList>
            <person name="Glockner G."/>
            <person name="Hulsmann N."/>
            <person name="Schleicher M."/>
            <person name="Noegel A.A."/>
            <person name="Eichinger L."/>
            <person name="Gallinger C."/>
            <person name="Pawlowski J."/>
            <person name="Sierra R."/>
            <person name="Euteneuer U."/>
            <person name="Pillet L."/>
            <person name="Moustafa A."/>
            <person name="Platzer M."/>
            <person name="Groth M."/>
            <person name="Szafranski K."/>
            <person name="Schliwa M."/>
        </authorList>
    </citation>
    <scope>NUCLEOTIDE SEQUENCE [LARGE SCALE GENOMIC DNA]</scope>
</reference>
<dbReference type="OMA" id="QFQMITE"/>
<evidence type="ECO:0000256" key="2">
    <source>
        <dbReference type="ARBA" id="ARBA00009904"/>
    </source>
</evidence>
<accession>X6NYY9</accession>
<feature type="transmembrane region" description="Helical" evidence="9">
    <location>
        <begin position="529"/>
        <end position="553"/>
    </location>
</feature>
<evidence type="ECO:0000256" key="6">
    <source>
        <dbReference type="ARBA" id="ARBA00022989"/>
    </source>
</evidence>
<dbReference type="GO" id="GO:0007035">
    <property type="term" value="P:vacuolar acidification"/>
    <property type="evidence" value="ECO:0007669"/>
    <property type="project" value="TreeGrafter"/>
</dbReference>
<dbReference type="PANTHER" id="PTHR11629">
    <property type="entry name" value="VACUOLAR PROTON ATPASES"/>
    <property type="match status" value="1"/>
</dbReference>
<comment type="subcellular location">
    <subcellularLocation>
        <location evidence="1">Membrane</location>
        <topology evidence="1">Multi-pass membrane protein</topology>
    </subcellularLocation>
</comment>
<evidence type="ECO:0000256" key="5">
    <source>
        <dbReference type="ARBA" id="ARBA00022781"/>
    </source>
</evidence>
<dbReference type="PANTHER" id="PTHR11629:SF63">
    <property type="entry name" value="V-TYPE PROTON ATPASE SUBUNIT A"/>
    <property type="match status" value="1"/>
</dbReference>
<keyword evidence="3 9" id="KW-0813">Transport</keyword>
<evidence type="ECO:0000256" key="7">
    <source>
        <dbReference type="ARBA" id="ARBA00023065"/>
    </source>
</evidence>
<comment type="similarity">
    <text evidence="2 9">Belongs to the V-ATPase 116 kDa subunit family.</text>
</comment>
<comment type="caution">
    <text evidence="11">The sequence shown here is derived from an EMBL/GenBank/DDBJ whole genome shotgun (WGS) entry which is preliminary data.</text>
</comment>
<organism evidence="11 12">
    <name type="scientific">Reticulomyxa filosa</name>
    <dbReference type="NCBI Taxonomy" id="46433"/>
    <lineage>
        <taxon>Eukaryota</taxon>
        <taxon>Sar</taxon>
        <taxon>Rhizaria</taxon>
        <taxon>Retaria</taxon>
        <taxon>Foraminifera</taxon>
        <taxon>Monothalamids</taxon>
        <taxon>Reticulomyxidae</taxon>
        <taxon>Reticulomyxa</taxon>
    </lineage>
</organism>
<feature type="transmembrane region" description="Helical" evidence="9">
    <location>
        <begin position="762"/>
        <end position="783"/>
    </location>
</feature>
<proteinExistence type="inferred from homology"/>
<feature type="transmembrane region" description="Helical" evidence="9">
    <location>
        <begin position="423"/>
        <end position="441"/>
    </location>
</feature>
<feature type="transmembrane region" description="Helical" evidence="9">
    <location>
        <begin position="378"/>
        <end position="403"/>
    </location>
</feature>
<evidence type="ECO:0000256" key="3">
    <source>
        <dbReference type="ARBA" id="ARBA00022448"/>
    </source>
</evidence>
<keyword evidence="4 9" id="KW-0812">Transmembrane</keyword>
<keyword evidence="8 9" id="KW-0472">Membrane</keyword>
<feature type="transmembrane region" description="Helical" evidence="9">
    <location>
        <begin position="500"/>
        <end position="517"/>
    </location>
</feature>
<dbReference type="InterPro" id="IPR002490">
    <property type="entry name" value="V-ATPase_116kDa_su"/>
</dbReference>
<evidence type="ECO:0000256" key="1">
    <source>
        <dbReference type="ARBA" id="ARBA00004141"/>
    </source>
</evidence>
<evidence type="ECO:0000313" key="12">
    <source>
        <dbReference type="Proteomes" id="UP000023152"/>
    </source>
</evidence>
<dbReference type="GO" id="GO:0051117">
    <property type="term" value="F:ATPase binding"/>
    <property type="evidence" value="ECO:0007669"/>
    <property type="project" value="TreeGrafter"/>
</dbReference>
<sequence length="824" mass="94714">MEFTDLNSDFQPFQRAYTKDIMKIQEIERRVREIESQLKEYNIQFESDITPSILKNRERQTTIDAITAAVNKAYSELKSQVTAEKDLKKQLSERQLCIEAQGDSIRVLQQIDHFLAWRNEAQAALEHRQHQVAHHHVDNAVPLLKVSQGLHVYNVGFKYIAGVVTTAQRVSFERQVFLTSRGNSLVQFEEQRHDRIVFVVFFLGNQLQRSLKRLCQFMNIFVCYESDNDMSREALLKQAVNEKMEDKRAHSATKKLLKELMRETASELQGWKITLLQEKGIRMTLNKFRLKSRNNLLLAEGWCPTQSKEQIHSILETIVRNKGVTSPILTDQPFKGKPPTHFEENELLTAFQAIVDTYGVPRYKEFNPAIPTIVTFPFLFGVMYGDMFHGSCLLLFALSLLVIGKMVDANNSKSETFTSLYHARYVLLFMGAFAVYCGVIYNDCMSIMVNGWNGSQWQHGYTDDGYAVMVQRNVYSVGIDPAWSGVDNQLSFANSLKMKLSVIIGVTQMTFGLLLKLSNHIQEHDYISIFFEFIPQLIFMVCFFGYMVFLIFYKWCIDWTTSNLPDTPSLITVLIKMFLSPGTVDSEVQIFANKDFQALIQVIFLLLLVFSIPAMLCIKPCILRSRMSKQHGHLNGDDEKYGDRTEVQMPTLDVQDYQKMDDASLHHHHSHHEGGAHEMKDMEYEHSKSESHPPQPEASHGHDESFGDIVIHQLIHTIEYVLGTISNTASYLRLWALSLAHAELSEVFFDKTLRTTLESNSIVMNVVSVAAFLMFTCGVLLIMDVLECFLHALRLHWVEFQSKFFYADGQAFRPFSFAKLLEME</sequence>
<dbReference type="AlphaFoldDB" id="X6NYY9"/>
<evidence type="ECO:0000313" key="11">
    <source>
        <dbReference type="EMBL" id="ETO31054.1"/>
    </source>
</evidence>
<dbReference type="InterPro" id="IPR026028">
    <property type="entry name" value="V-type_ATPase_116kDa_su_euka"/>
</dbReference>
<feature type="compositionally biased region" description="Basic and acidic residues" evidence="10">
    <location>
        <begin position="682"/>
        <end position="691"/>
    </location>
</feature>
<name>X6NYY9_RETFI</name>
<evidence type="ECO:0000256" key="10">
    <source>
        <dbReference type="SAM" id="MobiDB-lite"/>
    </source>
</evidence>
<feature type="transmembrane region" description="Helical" evidence="9">
    <location>
        <begin position="598"/>
        <end position="618"/>
    </location>
</feature>
<keyword evidence="12" id="KW-1185">Reference proteome</keyword>
<comment type="function">
    <text evidence="9">Essential component of the vacuolar proton pump (V-ATPase), a multimeric enzyme that catalyzes the translocation of protons across the membranes. Required for assembly and activity of the V-ATPase.</text>
</comment>